<dbReference type="PANTHER" id="PTHR35176">
    <property type="entry name" value="HEME OXYGENASE HI_0854-RELATED"/>
    <property type="match status" value="1"/>
</dbReference>
<dbReference type="GO" id="GO:0070967">
    <property type="term" value="F:coenzyme F420 binding"/>
    <property type="evidence" value="ECO:0007669"/>
    <property type="project" value="TreeGrafter"/>
</dbReference>
<evidence type="ECO:0000256" key="1">
    <source>
        <dbReference type="ARBA" id="ARBA00023002"/>
    </source>
</evidence>
<feature type="domain" description="Pyridoxamine 5'-phosphate oxidase N-terminal" evidence="3">
    <location>
        <begin position="61"/>
        <end position="159"/>
    </location>
</feature>
<dbReference type="RefSeq" id="WP_151592466.1">
    <property type="nucleotide sequence ID" value="NZ_WBMS02000004.1"/>
</dbReference>
<dbReference type="SUPFAM" id="SSF50475">
    <property type="entry name" value="FMN-binding split barrel"/>
    <property type="match status" value="1"/>
</dbReference>
<dbReference type="PANTHER" id="PTHR35176:SF6">
    <property type="entry name" value="HEME OXYGENASE HI_0854-RELATED"/>
    <property type="match status" value="1"/>
</dbReference>
<evidence type="ECO:0000313" key="4">
    <source>
        <dbReference type="EMBL" id="MWA00051.1"/>
    </source>
</evidence>
<evidence type="ECO:0000259" key="3">
    <source>
        <dbReference type="Pfam" id="PF01243"/>
    </source>
</evidence>
<dbReference type="InterPro" id="IPR011576">
    <property type="entry name" value="Pyridox_Oxase_N"/>
</dbReference>
<keyword evidence="5" id="KW-1185">Reference proteome</keyword>
<dbReference type="Pfam" id="PF01243">
    <property type="entry name" value="PNPOx_N"/>
    <property type="match status" value="1"/>
</dbReference>
<sequence>MSASGFASAPEPASGFALASEPRPGFAPAPEPAADRPHMPGYGIRGPAEGSGLLPWSWAVERLRAARNFWLCTVRPDGRPHAMPVWGAWSGEALLFSSSVPSRKMVNLRANPQVVVATEEAEDPVVLEGRAEVLTEPRELQRFIDLVNSKYATRYRVDFLDPEVNATVAVRPQKAFGLRQGDFTGSPTRWTFEG</sequence>
<dbReference type="GO" id="GO:0016627">
    <property type="term" value="F:oxidoreductase activity, acting on the CH-CH group of donors"/>
    <property type="evidence" value="ECO:0007669"/>
    <property type="project" value="TreeGrafter"/>
</dbReference>
<dbReference type="Proteomes" id="UP000462055">
    <property type="component" value="Unassembled WGS sequence"/>
</dbReference>
<feature type="region of interest" description="Disordered" evidence="2">
    <location>
        <begin position="1"/>
        <end position="44"/>
    </location>
</feature>
<dbReference type="InterPro" id="IPR012349">
    <property type="entry name" value="Split_barrel_FMN-bd"/>
</dbReference>
<evidence type="ECO:0000313" key="5">
    <source>
        <dbReference type="Proteomes" id="UP000462055"/>
    </source>
</evidence>
<dbReference type="AlphaFoldDB" id="A0A6I4M8G2"/>
<reference evidence="4" key="1">
    <citation type="submission" date="2019-12" db="EMBL/GenBank/DDBJ databases">
        <title>Actinomadura physcomitrii sp. nov., a novel actinomycete isolated from moss [Physcomitrium sphaericum (Ludw) Fuernr].</title>
        <authorList>
            <person name="Zhuang X."/>
        </authorList>
    </citation>
    <scope>NUCLEOTIDE SEQUENCE [LARGE SCALE GENOMIC DNA]</scope>
    <source>
        <strain evidence="4">LD22</strain>
    </source>
</reference>
<organism evidence="4 5">
    <name type="scientific">Actinomadura physcomitrii</name>
    <dbReference type="NCBI Taxonomy" id="2650748"/>
    <lineage>
        <taxon>Bacteria</taxon>
        <taxon>Bacillati</taxon>
        <taxon>Actinomycetota</taxon>
        <taxon>Actinomycetes</taxon>
        <taxon>Streptosporangiales</taxon>
        <taxon>Thermomonosporaceae</taxon>
        <taxon>Actinomadura</taxon>
    </lineage>
</organism>
<comment type="caution">
    <text evidence="4">The sequence shown here is derived from an EMBL/GenBank/DDBJ whole genome shotgun (WGS) entry which is preliminary data.</text>
</comment>
<protein>
    <submittedName>
        <fullName evidence="4">Pyridoxamine 5'-phosphate oxidase</fullName>
    </submittedName>
</protein>
<dbReference type="GO" id="GO:0005829">
    <property type="term" value="C:cytosol"/>
    <property type="evidence" value="ECO:0007669"/>
    <property type="project" value="TreeGrafter"/>
</dbReference>
<name>A0A6I4M8G2_9ACTN</name>
<dbReference type="InterPro" id="IPR052019">
    <property type="entry name" value="F420H2_bilvrd_red/Heme_oxyg"/>
</dbReference>
<dbReference type="EMBL" id="WBMS02000004">
    <property type="protein sequence ID" value="MWA00051.1"/>
    <property type="molecule type" value="Genomic_DNA"/>
</dbReference>
<accession>A0A6I4M8G2</accession>
<dbReference type="Gene3D" id="2.30.110.10">
    <property type="entry name" value="Electron Transport, Fmn-binding Protein, Chain A"/>
    <property type="match status" value="1"/>
</dbReference>
<gene>
    <name evidence="4" type="ORF">F8568_006615</name>
</gene>
<keyword evidence="1" id="KW-0560">Oxidoreductase</keyword>
<evidence type="ECO:0000256" key="2">
    <source>
        <dbReference type="SAM" id="MobiDB-lite"/>
    </source>
</evidence>
<proteinExistence type="predicted"/>